<keyword evidence="2" id="KW-1185">Reference proteome</keyword>
<dbReference type="PANTHER" id="PTHR35218">
    <property type="entry name" value="RNASE H DOMAIN-CONTAINING PROTEIN"/>
    <property type="match status" value="1"/>
</dbReference>
<organism evidence="1 2">
    <name type="scientific">Gossypium arboreum</name>
    <name type="common">Tree cotton</name>
    <name type="synonym">Gossypium nanking</name>
    <dbReference type="NCBI Taxonomy" id="29729"/>
    <lineage>
        <taxon>Eukaryota</taxon>
        <taxon>Viridiplantae</taxon>
        <taxon>Streptophyta</taxon>
        <taxon>Embryophyta</taxon>
        <taxon>Tracheophyta</taxon>
        <taxon>Spermatophyta</taxon>
        <taxon>Magnoliopsida</taxon>
        <taxon>eudicotyledons</taxon>
        <taxon>Gunneridae</taxon>
        <taxon>Pentapetalae</taxon>
        <taxon>rosids</taxon>
        <taxon>malvids</taxon>
        <taxon>Malvales</taxon>
        <taxon>Malvaceae</taxon>
        <taxon>Malvoideae</taxon>
        <taxon>Gossypium</taxon>
    </lineage>
</organism>
<gene>
    <name evidence="1" type="ORF">PVK06_017587</name>
</gene>
<dbReference type="InterPro" id="IPR036691">
    <property type="entry name" value="Endo/exonu/phosph_ase_sf"/>
</dbReference>
<dbReference type="EMBL" id="JARKNE010000005">
    <property type="protein sequence ID" value="KAK5833733.1"/>
    <property type="molecule type" value="Genomic_DNA"/>
</dbReference>
<evidence type="ECO:0000313" key="2">
    <source>
        <dbReference type="Proteomes" id="UP001358586"/>
    </source>
</evidence>
<proteinExistence type="predicted"/>
<dbReference type="Proteomes" id="UP001358586">
    <property type="component" value="Chromosome 5"/>
</dbReference>
<dbReference type="Gene3D" id="3.60.10.10">
    <property type="entry name" value="Endonuclease/exonuclease/phosphatase"/>
    <property type="match status" value="1"/>
</dbReference>
<reference evidence="1 2" key="1">
    <citation type="submission" date="2023-03" db="EMBL/GenBank/DDBJ databases">
        <title>WGS of Gossypium arboreum.</title>
        <authorList>
            <person name="Yu D."/>
        </authorList>
    </citation>
    <scope>NUCLEOTIDE SEQUENCE [LARGE SCALE GENOMIC DNA]</scope>
    <source>
        <tissue evidence="1">Leaf</tissue>
    </source>
</reference>
<protein>
    <recommendedName>
        <fullName evidence="3">Reverse transcriptase</fullName>
    </recommendedName>
</protein>
<name>A0ABR0Q409_GOSAR</name>
<sequence length="129" mass="14800">MEGCLAVNANEKSGGLVRMWKKSNQVEVQTYSSNHIDSKIHMDNDNPIRFTGFYGNAEPNKRQCSWNMLRRVGRSVKEKWIIGGDFNAILDNTKKEGGRRKPSALMENFREVVEELSMVDLKTDNGWFT</sequence>
<comment type="caution">
    <text evidence="1">The sequence shown here is derived from an EMBL/GenBank/DDBJ whole genome shotgun (WGS) entry which is preliminary data.</text>
</comment>
<dbReference type="PANTHER" id="PTHR35218:SF9">
    <property type="entry name" value="ENDONUCLEASE_EXONUCLEASE_PHOSPHATASE DOMAIN-CONTAINING PROTEIN"/>
    <property type="match status" value="1"/>
</dbReference>
<evidence type="ECO:0000313" key="1">
    <source>
        <dbReference type="EMBL" id="KAK5833733.1"/>
    </source>
</evidence>
<dbReference type="SUPFAM" id="SSF56219">
    <property type="entry name" value="DNase I-like"/>
    <property type="match status" value="1"/>
</dbReference>
<accession>A0ABR0Q409</accession>
<evidence type="ECO:0008006" key="3">
    <source>
        <dbReference type="Google" id="ProtNLM"/>
    </source>
</evidence>